<organism evidence="1">
    <name type="scientific">marine metagenome</name>
    <dbReference type="NCBI Taxonomy" id="408172"/>
    <lineage>
        <taxon>unclassified sequences</taxon>
        <taxon>metagenomes</taxon>
        <taxon>ecological metagenomes</taxon>
    </lineage>
</organism>
<evidence type="ECO:0000313" key="1">
    <source>
        <dbReference type="EMBL" id="SVE52427.1"/>
    </source>
</evidence>
<feature type="non-terminal residue" evidence="1">
    <location>
        <position position="1"/>
    </location>
</feature>
<gene>
    <name evidence="1" type="ORF">METZ01_LOCUS505281</name>
</gene>
<accession>A0A383E6G9</accession>
<sequence>MPYKLTLHKLAENLIQESSTPFTADDFESKIQEKWQQKIPTSTLKRLKKKLSKHHNLIKTNSSDFLPVPVVLEKLKKISLSLRLGKFEIANEVFFPGHRLIPFISNDQTESNLTFLNPEGNEIQKQKQSFPIENIVRYYQYSSPIHFPDQIEVNNWILEKSSLVITAWDLSKIIRQSKLKEGDVLLIDLVDYKKGIFRIQPFHKIDL</sequence>
<reference evidence="1" key="1">
    <citation type="submission" date="2018-05" db="EMBL/GenBank/DDBJ databases">
        <authorList>
            <person name="Lanie J.A."/>
            <person name="Ng W.-L."/>
            <person name="Kazmierczak K.M."/>
            <person name="Andrzejewski T.M."/>
            <person name="Davidsen T.M."/>
            <person name="Wayne K.J."/>
            <person name="Tettelin H."/>
            <person name="Glass J.I."/>
            <person name="Rusch D."/>
            <person name="Podicherti R."/>
            <person name="Tsui H.-C.T."/>
            <person name="Winkler M.E."/>
        </authorList>
    </citation>
    <scope>NUCLEOTIDE SEQUENCE</scope>
</reference>
<protein>
    <submittedName>
        <fullName evidence="1">Uncharacterized protein</fullName>
    </submittedName>
</protein>
<dbReference type="EMBL" id="UINC01223293">
    <property type="protein sequence ID" value="SVE52427.1"/>
    <property type="molecule type" value="Genomic_DNA"/>
</dbReference>
<dbReference type="AlphaFoldDB" id="A0A383E6G9"/>
<name>A0A383E6G9_9ZZZZ</name>
<feature type="non-terminal residue" evidence="1">
    <location>
        <position position="207"/>
    </location>
</feature>
<proteinExistence type="predicted"/>